<dbReference type="Gene3D" id="2.60.40.10">
    <property type="entry name" value="Immunoglobulins"/>
    <property type="match status" value="1"/>
</dbReference>
<dbReference type="Proteomes" id="UP000315363">
    <property type="component" value="Unassembled WGS sequence"/>
</dbReference>
<organism evidence="9 10">
    <name type="scientific">Arenibacter algicola</name>
    <dbReference type="NCBI Taxonomy" id="616991"/>
    <lineage>
        <taxon>Bacteria</taxon>
        <taxon>Pseudomonadati</taxon>
        <taxon>Bacteroidota</taxon>
        <taxon>Flavobacteriia</taxon>
        <taxon>Flavobacteriales</taxon>
        <taxon>Flavobacteriaceae</taxon>
        <taxon>Arenibacter</taxon>
    </lineage>
</organism>
<dbReference type="Pfam" id="PF02837">
    <property type="entry name" value="Glyco_hydro_2_N"/>
    <property type="match status" value="1"/>
</dbReference>
<dbReference type="RefSeq" id="WP_142190954.1">
    <property type="nucleotide sequence ID" value="NZ_VHIF01000001.1"/>
</dbReference>
<dbReference type="InterPro" id="IPR008979">
    <property type="entry name" value="Galactose-bd-like_sf"/>
</dbReference>
<sequence>MEISKSILIVSFLLTLQWSCKPEMVSDLFVRSVSEPVINLNGTWKINTSPKEKFWLTNSQDSSWKDIQVPGEVMMQGFSIKNDFPFAYKKEINIPSDYADKNILLQFNGVYSYARVWVNGEFIRDHHGGFTIWTCDITNYVKPGNKAEITVEVTDRADEISYASGYAKHQIGGILRDVNLLALPRNYPKDIVIETNLDDSYRHSNLLVSGNLKKIENDQMVRIALFDDLGNEIKLKTNSILLEGRTNTFRLNNLIQDPKKWDAEHPNLYELQIDYFENNDLQWSTKRKIGFREIEVKDNSLLVNGKRVKLRGACRHDNHPTLGRVATSDYELKDVLLAKEANMNYIRTSHYPPSDNFLKLCDEYGLYVEDETAVCFVIDYRIKGYEEASNSQSDPNYTDRYLSQLEEMVTAHRNHPSVIIWSIGNESIYGSNFAKSFDWIQNNDLTRPVMFSYPGTAPDSISPYQILSMHYPPISGDLNQHGKSTKGFGYPEMPVIFDEWAHVACYNNETITEDPNIRDFWGQSLDMMWSKTYDAPGGLGGAIWGMIDETFMLPKNLDGFRNWWGIEDNTVERYKGTTVGYGEWGIVDIWRRKKPEFWNTKKAYSPIKITTTTIDDYELGTYIKIPIYNRFDHTNLNEITISYMYNDSIKTLSSYNLAPHTKGELILPITDWKTDIKIPITFYDGKKNLIDSYRISQKQEKKKDPVISDKKVVISKSNNMLKFHIGQGAIYLDTTTGKITHMEKNGETSSISGPNLVYKTKGKPISYSTNEINNYKADWKLNNISYGNEKNEAKVTIGGTYKTIKATYDIRIFFDGKIETSYHYENLAKEMVREIGVSYTLEDIFEGISWERDGYWSDYPENHLSALNGKTNLYPKTLKTYREKPEKTWNEDSKSFYYEGTDQENNTSLTHIAKATKENIHRYSLLKNNLEWVTVLGNGELSCRLSKENKHLELYLLDKLDYIDLSWGNFQRNIMLDGSYRKTVSMKFVP</sequence>
<keyword evidence="10" id="KW-1185">Reference proteome</keyword>
<keyword evidence="4 9" id="KW-0378">Hydrolase</keyword>
<dbReference type="InterPro" id="IPR017853">
    <property type="entry name" value="GH"/>
</dbReference>
<accession>A0ABY3AG62</accession>
<feature type="domain" description="Glycoside hydrolase family 2 catalytic" evidence="7">
    <location>
        <begin position="294"/>
        <end position="502"/>
    </location>
</feature>
<evidence type="ECO:0000256" key="3">
    <source>
        <dbReference type="ARBA" id="ARBA00012756"/>
    </source>
</evidence>
<evidence type="ECO:0000313" key="9">
    <source>
        <dbReference type="EMBL" id="TQO39747.1"/>
    </source>
</evidence>
<dbReference type="InterPro" id="IPR050347">
    <property type="entry name" value="Bact_Beta-galactosidase"/>
</dbReference>
<dbReference type="InterPro" id="IPR006104">
    <property type="entry name" value="Glyco_hydro_2_N"/>
</dbReference>
<dbReference type="GO" id="GO:0016787">
    <property type="term" value="F:hydrolase activity"/>
    <property type="evidence" value="ECO:0007669"/>
    <property type="project" value="UniProtKB-KW"/>
</dbReference>
<dbReference type="PANTHER" id="PTHR46323:SF2">
    <property type="entry name" value="BETA-GALACTOSIDASE"/>
    <property type="match status" value="1"/>
</dbReference>
<feature type="domain" description="Glycoside hydrolase family 2 immunoglobulin-like beta-sandwich" evidence="6">
    <location>
        <begin position="189"/>
        <end position="292"/>
    </location>
</feature>
<evidence type="ECO:0000259" key="7">
    <source>
        <dbReference type="Pfam" id="PF02836"/>
    </source>
</evidence>
<evidence type="ECO:0000256" key="2">
    <source>
        <dbReference type="ARBA" id="ARBA00007401"/>
    </source>
</evidence>
<dbReference type="Pfam" id="PF00703">
    <property type="entry name" value="Glyco_hydro_2"/>
    <property type="match status" value="1"/>
</dbReference>
<gene>
    <name evidence="9" type="ORF">GQ41_4438</name>
</gene>
<comment type="caution">
    <text evidence="9">The sequence shown here is derived from an EMBL/GenBank/DDBJ whole genome shotgun (WGS) entry which is preliminary data.</text>
</comment>
<evidence type="ECO:0000259" key="6">
    <source>
        <dbReference type="Pfam" id="PF00703"/>
    </source>
</evidence>
<dbReference type="SUPFAM" id="SSF49303">
    <property type="entry name" value="beta-Galactosidase/glucuronidase domain"/>
    <property type="match status" value="1"/>
</dbReference>
<dbReference type="EC" id="3.2.1.23" evidence="3"/>
<dbReference type="InterPro" id="IPR006101">
    <property type="entry name" value="Glyco_hydro_2"/>
</dbReference>
<name>A0ABY3AG62_9FLAO</name>
<evidence type="ECO:0000256" key="4">
    <source>
        <dbReference type="ARBA" id="ARBA00022801"/>
    </source>
</evidence>
<dbReference type="PRINTS" id="PR00132">
    <property type="entry name" value="GLHYDRLASE2"/>
</dbReference>
<reference evidence="9 10" key="1">
    <citation type="submission" date="2019-06" db="EMBL/GenBank/DDBJ databases">
        <title>A large-scale integrated study on North Sea by COGITO (Coastal Microbe Genomic &amp; Taxonomic Observatory).</title>
        <authorList>
            <person name="Teeling H."/>
        </authorList>
    </citation>
    <scope>NUCLEOTIDE SEQUENCE [LARGE SCALE GENOMIC DNA]</scope>
    <source>
        <strain evidence="9 10">MAR_2009_79</strain>
    </source>
</reference>
<dbReference type="Pfam" id="PF02836">
    <property type="entry name" value="Glyco_hydro_2_C"/>
    <property type="match status" value="1"/>
</dbReference>
<dbReference type="EMBL" id="VHIF01000001">
    <property type="protein sequence ID" value="TQO39747.1"/>
    <property type="molecule type" value="Genomic_DNA"/>
</dbReference>
<keyword evidence="5" id="KW-0326">Glycosidase</keyword>
<protein>
    <recommendedName>
        <fullName evidence="3">beta-galactosidase</fullName>
        <ecNumber evidence="3">3.2.1.23</ecNumber>
    </recommendedName>
</protein>
<feature type="domain" description="Glycosyl hydrolases family 2 sugar binding" evidence="8">
    <location>
        <begin position="86"/>
        <end position="184"/>
    </location>
</feature>
<dbReference type="InterPro" id="IPR006102">
    <property type="entry name" value="Ig-like_GH2"/>
</dbReference>
<dbReference type="InterPro" id="IPR036156">
    <property type="entry name" value="Beta-gal/glucu_dom_sf"/>
</dbReference>
<dbReference type="InterPro" id="IPR013783">
    <property type="entry name" value="Ig-like_fold"/>
</dbReference>
<dbReference type="SUPFAM" id="SSF51445">
    <property type="entry name" value="(Trans)glycosidases"/>
    <property type="match status" value="1"/>
</dbReference>
<comment type="catalytic activity">
    <reaction evidence="1">
        <text>Hydrolysis of terminal non-reducing beta-D-galactose residues in beta-D-galactosides.</text>
        <dbReference type="EC" id="3.2.1.23"/>
    </reaction>
</comment>
<dbReference type="InterPro" id="IPR006103">
    <property type="entry name" value="Glyco_hydro_2_cat"/>
</dbReference>
<dbReference type="SUPFAM" id="SSF49785">
    <property type="entry name" value="Galactose-binding domain-like"/>
    <property type="match status" value="1"/>
</dbReference>
<evidence type="ECO:0000313" key="10">
    <source>
        <dbReference type="Proteomes" id="UP000315363"/>
    </source>
</evidence>
<proteinExistence type="inferred from homology"/>
<dbReference type="PANTHER" id="PTHR46323">
    <property type="entry name" value="BETA-GALACTOSIDASE"/>
    <property type="match status" value="1"/>
</dbReference>
<comment type="similarity">
    <text evidence="2">Belongs to the glycosyl hydrolase 2 family.</text>
</comment>
<evidence type="ECO:0000256" key="5">
    <source>
        <dbReference type="ARBA" id="ARBA00023295"/>
    </source>
</evidence>
<dbReference type="Gene3D" id="2.60.120.260">
    <property type="entry name" value="Galactose-binding domain-like"/>
    <property type="match status" value="1"/>
</dbReference>
<dbReference type="Gene3D" id="3.20.20.80">
    <property type="entry name" value="Glycosidases"/>
    <property type="match status" value="1"/>
</dbReference>
<evidence type="ECO:0000256" key="1">
    <source>
        <dbReference type="ARBA" id="ARBA00001412"/>
    </source>
</evidence>
<evidence type="ECO:0000259" key="8">
    <source>
        <dbReference type="Pfam" id="PF02837"/>
    </source>
</evidence>